<evidence type="ECO:0000313" key="2">
    <source>
        <dbReference type="EMBL" id="CAK7940223.1"/>
    </source>
</evidence>
<accession>A0AAV1V383</accession>
<name>A0AAV1V383_9STRA</name>
<gene>
    <name evidence="2" type="ORF">PM001_LOCUS25373</name>
</gene>
<comment type="caution">
    <text evidence="2">The sequence shown here is derived from an EMBL/GenBank/DDBJ whole genome shotgun (WGS) entry which is preliminary data.</text>
</comment>
<evidence type="ECO:0000313" key="3">
    <source>
        <dbReference type="Proteomes" id="UP001162060"/>
    </source>
</evidence>
<feature type="region of interest" description="Disordered" evidence="1">
    <location>
        <begin position="1"/>
        <end position="56"/>
    </location>
</feature>
<feature type="compositionally biased region" description="Polar residues" evidence="1">
    <location>
        <begin position="19"/>
        <end position="48"/>
    </location>
</feature>
<organism evidence="2 3">
    <name type="scientific">Peronospora matthiolae</name>
    <dbReference type="NCBI Taxonomy" id="2874970"/>
    <lineage>
        <taxon>Eukaryota</taxon>
        <taxon>Sar</taxon>
        <taxon>Stramenopiles</taxon>
        <taxon>Oomycota</taxon>
        <taxon>Peronosporomycetes</taxon>
        <taxon>Peronosporales</taxon>
        <taxon>Peronosporaceae</taxon>
        <taxon>Peronospora</taxon>
    </lineage>
</organism>
<reference evidence="2" key="1">
    <citation type="submission" date="2024-01" db="EMBL/GenBank/DDBJ databases">
        <authorList>
            <person name="Webb A."/>
        </authorList>
    </citation>
    <scope>NUCLEOTIDE SEQUENCE</scope>
    <source>
        <strain evidence="2">Pm1</strain>
    </source>
</reference>
<dbReference type="Proteomes" id="UP001162060">
    <property type="component" value="Unassembled WGS sequence"/>
</dbReference>
<dbReference type="AlphaFoldDB" id="A0AAV1V383"/>
<sequence>MEPGIGEIFGNPGNIGVLNDTSEASLRSESGSTIGQASATTSENSHVSETVEIEKSNQELSEDECVRIGSIDGEQGSVGLNEYKVDDDKKTACSAAKLAVRVELEKRKRAQVSSTGSNTGIVEVKKRREGLRQKFLCRLPSRFNDFVVQLTTCDPDDGV</sequence>
<proteinExistence type="predicted"/>
<dbReference type="EMBL" id="CAKLBY020000256">
    <property type="protein sequence ID" value="CAK7940223.1"/>
    <property type="molecule type" value="Genomic_DNA"/>
</dbReference>
<evidence type="ECO:0000256" key="1">
    <source>
        <dbReference type="SAM" id="MobiDB-lite"/>
    </source>
</evidence>
<protein>
    <submittedName>
        <fullName evidence="2">Uncharacterized protein</fullName>
    </submittedName>
</protein>